<keyword evidence="1" id="KW-0175">Coiled coil</keyword>
<dbReference type="AlphaFoldDB" id="A0A644ZZV4"/>
<protein>
    <submittedName>
        <fullName evidence="3">Uncharacterized protein</fullName>
    </submittedName>
</protein>
<sequence length="100" mass="10682">MSQNRSEDALREAQEAIASAEQLLEASAATRAQAGASSLDEARAQLESQLSAEDIAMVEAQVHEEITRIQDDIKARRMHSGNSSASASAGGAVRRSRQMI</sequence>
<feature type="region of interest" description="Disordered" evidence="2">
    <location>
        <begin position="76"/>
        <end position="100"/>
    </location>
</feature>
<evidence type="ECO:0000313" key="3">
    <source>
        <dbReference type="EMBL" id="MPM46317.1"/>
    </source>
</evidence>
<evidence type="ECO:0000256" key="1">
    <source>
        <dbReference type="SAM" id="Coils"/>
    </source>
</evidence>
<comment type="caution">
    <text evidence="3">The sequence shown here is derived from an EMBL/GenBank/DDBJ whole genome shotgun (WGS) entry which is preliminary data.</text>
</comment>
<dbReference type="EMBL" id="VSSQ01011228">
    <property type="protein sequence ID" value="MPM46317.1"/>
    <property type="molecule type" value="Genomic_DNA"/>
</dbReference>
<feature type="coiled-coil region" evidence="1">
    <location>
        <begin position="3"/>
        <end position="30"/>
    </location>
</feature>
<reference evidence="3" key="1">
    <citation type="submission" date="2019-08" db="EMBL/GenBank/DDBJ databases">
        <authorList>
            <person name="Kucharzyk K."/>
            <person name="Murdoch R.W."/>
            <person name="Higgins S."/>
            <person name="Loffler F."/>
        </authorList>
    </citation>
    <scope>NUCLEOTIDE SEQUENCE</scope>
</reference>
<feature type="compositionally biased region" description="Low complexity" evidence="2">
    <location>
        <begin position="80"/>
        <end position="93"/>
    </location>
</feature>
<name>A0A644ZZV4_9ZZZZ</name>
<accession>A0A644ZZV4</accession>
<gene>
    <name evidence="3" type="ORF">SDC9_93015</name>
</gene>
<organism evidence="3">
    <name type="scientific">bioreactor metagenome</name>
    <dbReference type="NCBI Taxonomy" id="1076179"/>
    <lineage>
        <taxon>unclassified sequences</taxon>
        <taxon>metagenomes</taxon>
        <taxon>ecological metagenomes</taxon>
    </lineage>
</organism>
<evidence type="ECO:0000256" key="2">
    <source>
        <dbReference type="SAM" id="MobiDB-lite"/>
    </source>
</evidence>
<proteinExistence type="predicted"/>